<dbReference type="GO" id="GO:0008840">
    <property type="term" value="F:4-hydroxy-tetrahydrodipicolinate synthase activity"/>
    <property type="evidence" value="ECO:0007669"/>
    <property type="project" value="UniProtKB-UniRule"/>
</dbReference>
<proteinExistence type="inferred from homology"/>
<comment type="subunit">
    <text evidence="12">Homotetramer; dimer of dimers.</text>
</comment>
<evidence type="ECO:0000256" key="3">
    <source>
        <dbReference type="ARBA" id="ARBA00007592"/>
    </source>
</evidence>
<feature type="binding site" evidence="12 15">
    <location>
        <position position="51"/>
    </location>
    <ligand>
        <name>pyruvate</name>
        <dbReference type="ChEBI" id="CHEBI:15361"/>
    </ligand>
</feature>
<dbReference type="RefSeq" id="WP_142810933.1">
    <property type="nucleotide sequence ID" value="NZ_CP036282.1"/>
</dbReference>
<dbReference type="SUPFAM" id="SSF51569">
    <property type="entry name" value="Aldolase"/>
    <property type="match status" value="1"/>
</dbReference>
<keyword evidence="7 12" id="KW-0220">Diaminopimelate biosynthesis</keyword>
<dbReference type="EMBL" id="CP036282">
    <property type="protein sequence ID" value="QDL54219.1"/>
    <property type="molecule type" value="Genomic_DNA"/>
</dbReference>
<evidence type="ECO:0000256" key="5">
    <source>
        <dbReference type="ARBA" id="ARBA00022490"/>
    </source>
</evidence>
<dbReference type="HAMAP" id="MF_00418">
    <property type="entry name" value="DapA"/>
    <property type="match status" value="1"/>
</dbReference>
<protein>
    <recommendedName>
        <fullName evidence="4 12">4-hydroxy-tetrahydrodipicolinate synthase</fullName>
        <shortName evidence="12">HTPA synthase</shortName>
        <ecNumber evidence="4 12">4.3.3.7</ecNumber>
    </recommendedName>
</protein>
<evidence type="ECO:0000256" key="12">
    <source>
        <dbReference type="HAMAP-Rule" id="MF_00418"/>
    </source>
</evidence>
<reference evidence="17" key="2">
    <citation type="journal article" date="2020" name="Int. J. Syst. Evol. Microbiol.">
        <title>Genomic insights into a novel species Rhodoferax aquaticus sp. nov., isolated from freshwater.</title>
        <authorList>
            <person name="Li T."/>
            <person name="Zhuo Y."/>
            <person name="Jin C.Z."/>
            <person name="Wu X."/>
            <person name="Ko S.R."/>
            <person name="Jin F.J."/>
            <person name="Ahn C.Y."/>
            <person name="Oh H.M."/>
            <person name="Lee H.G."/>
            <person name="Jin L."/>
        </authorList>
    </citation>
    <scope>NUCLEOTIDE SEQUENCE [LARGE SCALE GENOMIC DNA]</scope>
    <source>
        <strain evidence="17">Gr-4</strain>
    </source>
</reference>
<comment type="catalytic activity">
    <reaction evidence="11 12">
        <text>L-aspartate 4-semialdehyde + pyruvate = (2S,4S)-4-hydroxy-2,3,4,5-tetrahydrodipicolinate + H2O + H(+)</text>
        <dbReference type="Rhea" id="RHEA:34171"/>
        <dbReference type="ChEBI" id="CHEBI:15361"/>
        <dbReference type="ChEBI" id="CHEBI:15377"/>
        <dbReference type="ChEBI" id="CHEBI:15378"/>
        <dbReference type="ChEBI" id="CHEBI:67139"/>
        <dbReference type="ChEBI" id="CHEBI:537519"/>
        <dbReference type="EC" id="4.3.3.7"/>
    </reaction>
</comment>
<dbReference type="InterPro" id="IPR020625">
    <property type="entry name" value="Schiff_base-form_aldolases_AS"/>
</dbReference>
<keyword evidence="9 12" id="KW-0456">Lyase</keyword>
<evidence type="ECO:0000313" key="17">
    <source>
        <dbReference type="Proteomes" id="UP000317365"/>
    </source>
</evidence>
<dbReference type="Pfam" id="PF00701">
    <property type="entry name" value="DHDPS"/>
    <property type="match status" value="1"/>
</dbReference>
<dbReference type="Gene3D" id="3.20.20.70">
    <property type="entry name" value="Aldolase class I"/>
    <property type="match status" value="1"/>
</dbReference>
<evidence type="ECO:0000256" key="8">
    <source>
        <dbReference type="ARBA" id="ARBA00023154"/>
    </source>
</evidence>
<dbReference type="InterPro" id="IPR002220">
    <property type="entry name" value="DapA-like"/>
</dbReference>
<evidence type="ECO:0000313" key="16">
    <source>
        <dbReference type="EMBL" id="QDL54219.1"/>
    </source>
</evidence>
<reference evidence="17" key="1">
    <citation type="submission" date="2019-02" db="EMBL/GenBank/DDBJ databases">
        <title>Complete genome sequence of Rhodoferax sp. Gr-4.</title>
        <authorList>
            <person name="Jin L."/>
        </authorList>
    </citation>
    <scope>NUCLEOTIDE SEQUENCE [LARGE SCALE GENOMIC DNA]</scope>
    <source>
        <strain evidence="17">Gr-4</strain>
    </source>
</reference>
<keyword evidence="8 12" id="KW-0457">Lysine biosynthesis</keyword>
<evidence type="ECO:0000256" key="14">
    <source>
        <dbReference type="PIRSR" id="PIRSR001365-1"/>
    </source>
</evidence>
<dbReference type="SMART" id="SM01130">
    <property type="entry name" value="DHDPS"/>
    <property type="match status" value="1"/>
</dbReference>
<dbReference type="KEGG" id="rhg:EXZ61_08595"/>
<evidence type="ECO:0000256" key="10">
    <source>
        <dbReference type="ARBA" id="ARBA00023270"/>
    </source>
</evidence>
<organism evidence="16 17">
    <name type="scientific">Rhodoferax aquaticus</name>
    <dbReference type="NCBI Taxonomy" id="2527691"/>
    <lineage>
        <taxon>Bacteria</taxon>
        <taxon>Pseudomonadati</taxon>
        <taxon>Pseudomonadota</taxon>
        <taxon>Betaproteobacteria</taxon>
        <taxon>Burkholderiales</taxon>
        <taxon>Comamonadaceae</taxon>
        <taxon>Rhodoferax</taxon>
    </lineage>
</organism>
<dbReference type="PANTHER" id="PTHR12128">
    <property type="entry name" value="DIHYDRODIPICOLINATE SYNTHASE"/>
    <property type="match status" value="1"/>
</dbReference>
<keyword evidence="6 12" id="KW-0028">Amino-acid biosynthesis</keyword>
<dbReference type="InterPro" id="IPR013785">
    <property type="entry name" value="Aldolase_TIM"/>
</dbReference>
<keyword evidence="17" id="KW-1185">Reference proteome</keyword>
<comment type="function">
    <text evidence="1 12">Catalyzes the condensation of (S)-aspartate-beta-semialdehyde [(S)-ASA] and pyruvate to 4-hydroxy-tetrahydrodipicolinate (HTPA).</text>
</comment>
<dbReference type="GO" id="GO:0019877">
    <property type="term" value="P:diaminopimelate biosynthetic process"/>
    <property type="evidence" value="ECO:0007669"/>
    <property type="project" value="UniProtKB-UniRule"/>
</dbReference>
<evidence type="ECO:0000256" key="7">
    <source>
        <dbReference type="ARBA" id="ARBA00022915"/>
    </source>
</evidence>
<dbReference type="UniPathway" id="UPA00034">
    <property type="reaction ID" value="UER00017"/>
</dbReference>
<keyword evidence="5 12" id="KW-0963">Cytoplasm</keyword>
<dbReference type="Proteomes" id="UP000317365">
    <property type="component" value="Chromosome"/>
</dbReference>
<evidence type="ECO:0000256" key="2">
    <source>
        <dbReference type="ARBA" id="ARBA00005120"/>
    </source>
</evidence>
<comment type="caution">
    <text evidence="12">Was originally thought to be a dihydrodipicolinate synthase (DHDPS), catalyzing the condensation of (S)-aspartate-beta-semialdehyde [(S)-ASA] and pyruvate to dihydrodipicolinate (DHDP). However, it was shown in E.coli that the product of the enzymatic reaction is not dihydrodipicolinate but in fact (4S)-4-hydroxy-2,3,4,5-tetrahydro-(2S)-dipicolinic acid (HTPA), and that the consecutive dehydration reaction leading to DHDP is not spontaneous but catalyzed by DapB.</text>
</comment>
<dbReference type="GO" id="GO:0005737">
    <property type="term" value="C:cytoplasm"/>
    <property type="evidence" value="ECO:0007669"/>
    <property type="project" value="UniProtKB-SubCell"/>
</dbReference>
<dbReference type="NCBIfam" id="TIGR00674">
    <property type="entry name" value="dapA"/>
    <property type="match status" value="1"/>
</dbReference>
<dbReference type="PRINTS" id="PR00146">
    <property type="entry name" value="DHPICSNTHASE"/>
</dbReference>
<dbReference type="PROSITE" id="PS00666">
    <property type="entry name" value="DHDPS_2"/>
    <property type="match status" value="1"/>
</dbReference>
<dbReference type="EC" id="4.3.3.7" evidence="4 12"/>
<name>A0A515ENH8_9BURK</name>
<dbReference type="InterPro" id="IPR020624">
    <property type="entry name" value="Schiff_base-form_aldolases_CS"/>
</dbReference>
<comment type="subcellular location">
    <subcellularLocation>
        <location evidence="12">Cytoplasm</location>
    </subcellularLocation>
</comment>
<sequence length="296" mass="31156">MRVQVTSQFNGLWIPLVTPFIDGAVDHTALRKLVQHLVPQGIAGIVVCGSTGEAASLSKDEQLAVLNTVHSAANGIPLVMGLSGYHLGDTLEWVNTLASYPLAGLLVPAPHYIRPSQDGLLQWFTAIADASPLPLIVYDIPSRTGVQLQLATLRALAQHARVVAIKDCGGDTAKTQALIAEGSLQVLAGDDINVFSTLALGGAGAIAATGHVHTRQWVEMMRCIDQGDLRKAQALWRPLLPLIEATFAEPNPAPIKALLAHQGLLTNGLRAPMAPASLAHAQRMAGISAAISATEK</sequence>
<dbReference type="GO" id="GO:0009089">
    <property type="term" value="P:lysine biosynthetic process via diaminopimelate"/>
    <property type="evidence" value="ECO:0007669"/>
    <property type="project" value="UniProtKB-UniRule"/>
</dbReference>
<feature type="active site" description="Schiff-base intermediate with substrate" evidence="12 14">
    <location>
        <position position="166"/>
    </location>
</feature>
<feature type="site" description="Part of a proton relay during catalysis" evidence="12">
    <location>
        <position position="112"/>
    </location>
</feature>
<feature type="binding site" evidence="12 15">
    <location>
        <position position="206"/>
    </location>
    <ligand>
        <name>pyruvate</name>
        <dbReference type="ChEBI" id="CHEBI:15361"/>
    </ligand>
</feature>
<evidence type="ECO:0000256" key="11">
    <source>
        <dbReference type="ARBA" id="ARBA00047836"/>
    </source>
</evidence>
<evidence type="ECO:0000256" key="6">
    <source>
        <dbReference type="ARBA" id="ARBA00022605"/>
    </source>
</evidence>
<dbReference type="InterPro" id="IPR005263">
    <property type="entry name" value="DapA"/>
</dbReference>
<dbReference type="PIRSF" id="PIRSF001365">
    <property type="entry name" value="DHDPS"/>
    <property type="match status" value="1"/>
</dbReference>
<dbReference type="AlphaFoldDB" id="A0A515ENH8"/>
<evidence type="ECO:0000256" key="1">
    <source>
        <dbReference type="ARBA" id="ARBA00003294"/>
    </source>
</evidence>
<keyword evidence="10 12" id="KW-0704">Schiff base</keyword>
<comment type="pathway">
    <text evidence="2 12">Amino-acid biosynthesis; L-lysine biosynthesis via DAP pathway; (S)-tetrahydrodipicolinate from L-aspartate: step 3/4.</text>
</comment>
<dbReference type="PROSITE" id="PS00665">
    <property type="entry name" value="DHDPS_1"/>
    <property type="match status" value="1"/>
</dbReference>
<evidence type="ECO:0000256" key="4">
    <source>
        <dbReference type="ARBA" id="ARBA00012086"/>
    </source>
</evidence>
<feature type="active site" description="Proton donor/acceptor" evidence="12 14">
    <location>
        <position position="138"/>
    </location>
</feature>
<feature type="site" description="Part of a proton relay during catalysis" evidence="12">
    <location>
        <position position="50"/>
    </location>
</feature>
<evidence type="ECO:0000256" key="15">
    <source>
        <dbReference type="PIRSR" id="PIRSR001365-2"/>
    </source>
</evidence>
<gene>
    <name evidence="12 16" type="primary">dapA</name>
    <name evidence="16" type="ORF">EXZ61_08595</name>
</gene>
<dbReference type="CDD" id="cd00950">
    <property type="entry name" value="DHDPS"/>
    <property type="match status" value="1"/>
</dbReference>
<comment type="similarity">
    <text evidence="3 12 13">Belongs to the DapA family.</text>
</comment>
<evidence type="ECO:0000256" key="9">
    <source>
        <dbReference type="ARBA" id="ARBA00023239"/>
    </source>
</evidence>
<accession>A0A515ENH8</accession>
<evidence type="ECO:0000256" key="13">
    <source>
        <dbReference type="PIRNR" id="PIRNR001365"/>
    </source>
</evidence>
<dbReference type="PANTHER" id="PTHR12128:SF66">
    <property type="entry name" value="4-HYDROXY-2-OXOGLUTARATE ALDOLASE, MITOCHONDRIAL"/>
    <property type="match status" value="1"/>
</dbReference>